<dbReference type="AlphaFoldDB" id="A0A238HF05"/>
<name>A0A238HF05_9NEIS</name>
<dbReference type="Gene3D" id="2.40.160.90">
    <property type="match status" value="1"/>
</dbReference>
<dbReference type="SUPFAM" id="SSF56925">
    <property type="entry name" value="OMPA-like"/>
    <property type="match status" value="1"/>
</dbReference>
<feature type="region of interest" description="Disordered" evidence="2">
    <location>
        <begin position="28"/>
        <end position="92"/>
    </location>
</feature>
<feature type="chain" id="PRO_5015075140" evidence="3">
    <location>
        <begin position="21"/>
        <end position="310"/>
    </location>
</feature>
<evidence type="ECO:0000259" key="4">
    <source>
        <dbReference type="Pfam" id="PF01298"/>
    </source>
</evidence>
<accession>A0A238HF05</accession>
<gene>
    <name evidence="6" type="ORF">KEBURONENSIS_01083</name>
    <name evidence="5" type="ORF">KEBURONENSIS_01159</name>
</gene>
<proteinExistence type="predicted"/>
<dbReference type="GO" id="GO:0009279">
    <property type="term" value="C:cell outer membrane"/>
    <property type="evidence" value="ECO:0007669"/>
    <property type="project" value="UniProtKB-SubCell"/>
</dbReference>
<dbReference type="Pfam" id="PF01298">
    <property type="entry name" value="TbpB_B_D"/>
    <property type="match status" value="1"/>
</dbReference>
<dbReference type="PROSITE" id="PS51257">
    <property type="entry name" value="PROKAR_LIPOPROTEIN"/>
    <property type="match status" value="1"/>
</dbReference>
<evidence type="ECO:0000256" key="3">
    <source>
        <dbReference type="SAM" id="SignalP"/>
    </source>
</evidence>
<evidence type="ECO:0000313" key="7">
    <source>
        <dbReference type="Proteomes" id="UP000215450"/>
    </source>
</evidence>
<dbReference type="EMBL" id="FXUV01000016">
    <property type="protein sequence ID" value="SMQ12149.1"/>
    <property type="molecule type" value="Genomic_DNA"/>
</dbReference>
<organism evidence="5">
    <name type="scientific">Kingella negevensis</name>
    <dbReference type="NCBI Taxonomy" id="1522312"/>
    <lineage>
        <taxon>Bacteria</taxon>
        <taxon>Pseudomonadati</taxon>
        <taxon>Pseudomonadota</taxon>
        <taxon>Betaproteobacteria</taxon>
        <taxon>Neisseriales</taxon>
        <taxon>Neisseriaceae</taxon>
        <taxon>Kingella</taxon>
    </lineage>
</organism>
<keyword evidence="3" id="KW-0732">Signal</keyword>
<dbReference type="RefSeq" id="WP_095062326.1">
    <property type="nucleotide sequence ID" value="NZ_FXUV02000018.1"/>
</dbReference>
<feature type="compositionally biased region" description="Low complexity" evidence="2">
    <location>
        <begin position="39"/>
        <end position="82"/>
    </location>
</feature>
<dbReference type="InterPro" id="IPR011250">
    <property type="entry name" value="OMP/PagP_B-barrel"/>
</dbReference>
<reference evidence="5" key="1">
    <citation type="submission" date="2017-05" db="EMBL/GenBank/DDBJ databases">
        <authorList>
            <person name="Song R."/>
            <person name="Chenine A.L."/>
            <person name="Ruprecht R.M."/>
        </authorList>
    </citation>
    <scope>NUCLEOTIDE SEQUENCE</scope>
    <source>
        <strain evidence="5">Kingella_eburonensis</strain>
    </source>
</reference>
<evidence type="ECO:0000313" key="5">
    <source>
        <dbReference type="EMBL" id="SMQ12149.1"/>
    </source>
</evidence>
<dbReference type="Proteomes" id="UP000215450">
    <property type="component" value="Unassembled WGS sequence"/>
</dbReference>
<comment type="subcellular location">
    <subcellularLocation>
        <location evidence="1">Cell outer membrane</location>
    </subcellularLocation>
</comment>
<dbReference type="OrthoDB" id="5673741at2"/>
<evidence type="ECO:0000256" key="2">
    <source>
        <dbReference type="SAM" id="MobiDB-lite"/>
    </source>
</evidence>
<feature type="compositionally biased region" description="Polar residues" evidence="2">
    <location>
        <begin position="29"/>
        <end position="38"/>
    </location>
</feature>
<keyword evidence="7" id="KW-1185">Reference proteome</keyword>
<evidence type="ECO:0000313" key="6">
    <source>
        <dbReference type="EMBL" id="SNB63587.1"/>
    </source>
</evidence>
<evidence type="ECO:0000256" key="1">
    <source>
        <dbReference type="ARBA" id="ARBA00004442"/>
    </source>
</evidence>
<feature type="domain" description="Transferrin-binding protein B C-lobe/N-lobe beta-barrel" evidence="4">
    <location>
        <begin position="186"/>
        <end position="309"/>
    </location>
</feature>
<feature type="signal peptide" evidence="3">
    <location>
        <begin position="1"/>
        <end position="20"/>
    </location>
</feature>
<sequence>MNKKTIVLVCATLFGLAACGGGGGGHHTPNVNTGNSQPLNKQGLTNNQTNNKNSSTNQTLPNNQTNNKNTSNNSKPTYTPPSEYKGSVTVSSEPDISKATIKSITNQNLDKIVVDGHEIVINYPGIVSGTFTTIRNRDRETIVSGKQLKYTKFGSHETFGIPGKLDSKVYTFAIGEVTPTTGENAVPTTGTATYKGSTVMNVGGGSFITEDPSLAESHFNVDFSNKKISGYTQITTKAGNTPLHKVPLEGKINGATFSGTKDKVSMQGHFFGPKAAELGGVFKGTIAEKNETTNEMMDVPVLGSFGATKQ</sequence>
<reference evidence="6 7" key="2">
    <citation type="submission" date="2017-06" db="EMBL/GenBank/DDBJ databases">
        <authorList>
            <person name="Kim H.J."/>
            <person name="Triplett B.A."/>
        </authorList>
    </citation>
    <scope>NUCLEOTIDE SEQUENCE [LARGE SCALE GENOMIC DNA]</scope>
    <source>
        <strain evidence="6">Kingella_eburonensis</strain>
    </source>
</reference>
<dbReference type="EMBL" id="FXUV02000018">
    <property type="protein sequence ID" value="SNB63587.1"/>
    <property type="molecule type" value="Genomic_DNA"/>
</dbReference>
<protein>
    <submittedName>
        <fullName evidence="5">Transferrin binding protein-like solute binding protein</fullName>
    </submittedName>
</protein>
<dbReference type="InterPro" id="IPR001677">
    <property type="entry name" value="TbpB_B_D"/>
</dbReference>